<comment type="caution">
    <text evidence="2">The sequence shown here is derived from an EMBL/GenBank/DDBJ whole genome shotgun (WGS) entry which is preliminary data.</text>
</comment>
<dbReference type="AlphaFoldDB" id="A0A9D9EH56"/>
<dbReference type="EMBL" id="JADIMR010000055">
    <property type="protein sequence ID" value="MBO8446888.1"/>
    <property type="molecule type" value="Genomic_DNA"/>
</dbReference>
<evidence type="ECO:0000313" key="3">
    <source>
        <dbReference type="Proteomes" id="UP000823637"/>
    </source>
</evidence>
<protein>
    <submittedName>
        <fullName evidence="2">Uncharacterized protein</fullName>
    </submittedName>
</protein>
<gene>
    <name evidence="2" type="ORF">IAC32_03985</name>
</gene>
<keyword evidence="1" id="KW-0732">Signal</keyword>
<reference evidence="2" key="1">
    <citation type="submission" date="2020-10" db="EMBL/GenBank/DDBJ databases">
        <authorList>
            <person name="Gilroy R."/>
        </authorList>
    </citation>
    <scope>NUCLEOTIDE SEQUENCE</scope>
    <source>
        <strain evidence="2">D3-1215</strain>
    </source>
</reference>
<proteinExistence type="predicted"/>
<accession>A0A9D9EH56</accession>
<organism evidence="2 3">
    <name type="scientific">Candidatus Enterocola intestinipullorum</name>
    <dbReference type="NCBI Taxonomy" id="2840783"/>
    <lineage>
        <taxon>Bacteria</taxon>
        <taxon>Pseudomonadati</taxon>
        <taxon>Bacteroidota</taxon>
        <taxon>Bacteroidia</taxon>
        <taxon>Bacteroidales</taxon>
        <taxon>Candidatus Enterocola</taxon>
    </lineage>
</organism>
<dbReference type="Proteomes" id="UP000823637">
    <property type="component" value="Unassembled WGS sequence"/>
</dbReference>
<feature type="chain" id="PRO_5039063264" evidence="1">
    <location>
        <begin position="22"/>
        <end position="317"/>
    </location>
</feature>
<reference evidence="2" key="2">
    <citation type="journal article" date="2021" name="PeerJ">
        <title>Extensive microbial diversity within the chicken gut microbiome revealed by metagenomics and culture.</title>
        <authorList>
            <person name="Gilroy R."/>
            <person name="Ravi A."/>
            <person name="Getino M."/>
            <person name="Pursley I."/>
            <person name="Horton D.L."/>
            <person name="Alikhan N.F."/>
            <person name="Baker D."/>
            <person name="Gharbi K."/>
            <person name="Hall N."/>
            <person name="Watson M."/>
            <person name="Adriaenssens E.M."/>
            <person name="Foster-Nyarko E."/>
            <person name="Jarju S."/>
            <person name="Secka A."/>
            <person name="Antonio M."/>
            <person name="Oren A."/>
            <person name="Chaudhuri R.R."/>
            <person name="La Ragione R."/>
            <person name="Hildebrand F."/>
            <person name="Pallen M.J."/>
        </authorList>
    </citation>
    <scope>NUCLEOTIDE SEQUENCE</scope>
    <source>
        <strain evidence="2">D3-1215</strain>
    </source>
</reference>
<name>A0A9D9EH56_9BACT</name>
<feature type="signal peptide" evidence="1">
    <location>
        <begin position="1"/>
        <end position="21"/>
    </location>
</feature>
<sequence>MKRIKIFIFGIMAVLATGLTAQNVFDSKTAQIPLSIIIPAQADYVPQGASAYLANKLQQVATANGVSATQDFGRFFITARITPLSKDIVPGPPAQVSQNLEMTLYIADYVDQKVFASTSINIMAVGTNETKSLINGIKTINVNSPQLAQFVETGKQRILDYYQSQCRTIVKNAKSMAARKQFEAALASLTGVPTVSDCYDEALAVGDEIFQQYVDELCDRNLAKARSVWAAGQDYAAADEAAKYLSGIYPYAKCYPEAMELYNDIKGRIREYWTFEMKVYDDAVSLEEQRINAMREVGIAFGNNQQPQTYMLDWLFR</sequence>
<evidence type="ECO:0000313" key="2">
    <source>
        <dbReference type="EMBL" id="MBO8446888.1"/>
    </source>
</evidence>
<evidence type="ECO:0000256" key="1">
    <source>
        <dbReference type="SAM" id="SignalP"/>
    </source>
</evidence>